<dbReference type="RefSeq" id="WP_025080785.1">
    <property type="nucleotide sequence ID" value="NZ_AZGI01000047.1"/>
</dbReference>
<dbReference type="Pfam" id="PF14534">
    <property type="entry name" value="DUF4440"/>
    <property type="match status" value="1"/>
</dbReference>
<protein>
    <recommendedName>
        <fullName evidence="1">DUF4440 domain-containing protein</fullName>
    </recommendedName>
</protein>
<dbReference type="OrthoDB" id="3253136at2"/>
<organism evidence="2 3">
    <name type="scientific">Lactobacillus hamsteri DSM 5661 = JCM 6256</name>
    <dbReference type="NCBI Taxonomy" id="1423754"/>
    <lineage>
        <taxon>Bacteria</taxon>
        <taxon>Bacillati</taxon>
        <taxon>Bacillota</taxon>
        <taxon>Bacilli</taxon>
        <taxon>Lactobacillales</taxon>
        <taxon>Lactobacillaceae</taxon>
        <taxon>Lactobacillus</taxon>
    </lineage>
</organism>
<proteinExistence type="predicted"/>
<accession>A0A0R1Y9C7</accession>
<dbReference type="InterPro" id="IPR032710">
    <property type="entry name" value="NTF2-like_dom_sf"/>
</dbReference>
<comment type="caution">
    <text evidence="2">The sequence shown here is derived from an EMBL/GenBank/DDBJ whole genome shotgun (WGS) entry which is preliminary data.</text>
</comment>
<dbReference type="PATRIC" id="fig|1423754.3.peg.1309"/>
<evidence type="ECO:0000259" key="1">
    <source>
        <dbReference type="Pfam" id="PF14534"/>
    </source>
</evidence>
<feature type="domain" description="DUF4440" evidence="1">
    <location>
        <begin position="12"/>
        <end position="119"/>
    </location>
</feature>
<dbReference type="EMBL" id="AZGI01000047">
    <property type="protein sequence ID" value="KRM38501.1"/>
    <property type="molecule type" value="Genomic_DNA"/>
</dbReference>
<dbReference type="SUPFAM" id="SSF54427">
    <property type="entry name" value="NTF2-like"/>
    <property type="match status" value="1"/>
</dbReference>
<evidence type="ECO:0000313" key="2">
    <source>
        <dbReference type="EMBL" id="KRM38501.1"/>
    </source>
</evidence>
<gene>
    <name evidence="2" type="ORF">FC39_GL001271</name>
</gene>
<dbReference type="Proteomes" id="UP000051223">
    <property type="component" value="Unassembled WGS sequence"/>
</dbReference>
<dbReference type="AlphaFoldDB" id="A0A0R1Y9C7"/>
<name>A0A0R1Y9C7_9LACO</name>
<keyword evidence="3" id="KW-1185">Reference proteome</keyword>
<evidence type="ECO:0000313" key="3">
    <source>
        <dbReference type="Proteomes" id="UP000051223"/>
    </source>
</evidence>
<dbReference type="Gene3D" id="3.10.450.50">
    <property type="match status" value="1"/>
</dbReference>
<dbReference type="InterPro" id="IPR027843">
    <property type="entry name" value="DUF4440"/>
</dbReference>
<dbReference type="STRING" id="1423754.FC39_GL001271"/>
<reference evidence="2 3" key="1">
    <citation type="journal article" date="2015" name="Genome Announc.">
        <title>Expanding the biotechnology potential of lactobacilli through comparative genomics of 213 strains and associated genera.</title>
        <authorList>
            <person name="Sun Z."/>
            <person name="Harris H.M."/>
            <person name="McCann A."/>
            <person name="Guo C."/>
            <person name="Argimon S."/>
            <person name="Zhang W."/>
            <person name="Yang X."/>
            <person name="Jeffery I.B."/>
            <person name="Cooney J.C."/>
            <person name="Kagawa T.F."/>
            <person name="Liu W."/>
            <person name="Song Y."/>
            <person name="Salvetti E."/>
            <person name="Wrobel A."/>
            <person name="Rasinkangas P."/>
            <person name="Parkhill J."/>
            <person name="Rea M.C."/>
            <person name="O'Sullivan O."/>
            <person name="Ritari J."/>
            <person name="Douillard F.P."/>
            <person name="Paul Ross R."/>
            <person name="Yang R."/>
            <person name="Briner A.E."/>
            <person name="Felis G.E."/>
            <person name="de Vos W.M."/>
            <person name="Barrangou R."/>
            <person name="Klaenhammer T.R."/>
            <person name="Caufield P.W."/>
            <person name="Cui Y."/>
            <person name="Zhang H."/>
            <person name="O'Toole P.W."/>
        </authorList>
    </citation>
    <scope>NUCLEOTIDE SEQUENCE [LARGE SCALE GENOMIC DNA]</scope>
    <source>
        <strain evidence="2 3">DSM 5661</strain>
    </source>
</reference>
<sequence length="127" mass="14473">MNNITQTAEDLIRETFAKENDGMINQDLDLLKEVIAPDAILTHITGAEQSRDEWLRQIKIGRMRYKKSILQKVAITILDENHAHAIVQNLVTARIYGFTNDWLLQSDNQLEKRNGNWVITGSKASLA</sequence>
<dbReference type="eggNOG" id="ENOG5030IF1">
    <property type="taxonomic scope" value="Bacteria"/>
</dbReference>